<dbReference type="EMBL" id="JADAQX010000767">
    <property type="protein sequence ID" value="KAF8819422.1"/>
    <property type="molecule type" value="Genomic_DNA"/>
</dbReference>
<accession>A0ABQ7J610</accession>
<dbReference type="SUPFAM" id="SSF50249">
    <property type="entry name" value="Nucleic acid-binding proteins"/>
    <property type="match status" value="1"/>
</dbReference>
<organism evidence="6 7">
    <name type="scientific">Cardiosporidium cionae</name>
    <dbReference type="NCBI Taxonomy" id="476202"/>
    <lineage>
        <taxon>Eukaryota</taxon>
        <taxon>Sar</taxon>
        <taxon>Alveolata</taxon>
        <taxon>Apicomplexa</taxon>
        <taxon>Aconoidasida</taxon>
        <taxon>Nephromycida</taxon>
        <taxon>Cardiosporidium</taxon>
    </lineage>
</organism>
<evidence type="ECO:0000313" key="6">
    <source>
        <dbReference type="EMBL" id="KAF8819422.1"/>
    </source>
</evidence>
<dbReference type="InterPro" id="IPR005880">
    <property type="entry name" value="Ribosomal_uL2_bac/org-type"/>
</dbReference>
<dbReference type="InterPro" id="IPR022669">
    <property type="entry name" value="Ribosomal_uL2_C"/>
</dbReference>
<dbReference type="InterPro" id="IPR022671">
    <property type="entry name" value="Ribosomal_uL2_CS"/>
</dbReference>
<sequence length="255" mass="28434">MMLKILINNWKKASGRNNTGKITSRSRGAGHKQQYRILNMKYAQYGLLSSLAMLIAKHYDPYRNAYIGLIKYLNGNYAGKLNYMLYPDSLQLNALISFNINTKNVIGSSKQLKFILIGSVICNLELYKGQGSQISKAAGTHSTLLALDGKYACIKLPSQEVRLISKECFATLGRINVDKFDGGRPNKRLAGRSRHCNIRPTVRGVAKNACDHPHGGGEGRSGIGRKCIYTPWQRVKCKTRSKSKSSTKLILTRKH</sequence>
<dbReference type="SUPFAM" id="SSF50104">
    <property type="entry name" value="Translation proteins SH3-like domain"/>
    <property type="match status" value="1"/>
</dbReference>
<evidence type="ECO:0000259" key="4">
    <source>
        <dbReference type="SMART" id="SM01382"/>
    </source>
</evidence>
<dbReference type="Gene3D" id="2.40.50.140">
    <property type="entry name" value="Nucleic acid-binding proteins"/>
    <property type="match status" value="1"/>
</dbReference>
<dbReference type="Proteomes" id="UP000823046">
    <property type="component" value="Unassembled WGS sequence"/>
</dbReference>
<gene>
    <name evidence="6" type="ORF">IE077_004212</name>
</gene>
<keyword evidence="3" id="KW-0687">Ribonucleoprotein</keyword>
<comment type="caution">
    <text evidence="6">The sequence shown here is derived from an EMBL/GenBank/DDBJ whole genome shotgun (WGS) entry which is preliminary data.</text>
</comment>
<name>A0ABQ7J610_9APIC</name>
<feature type="domain" description="Large ribosomal subunit protein uL2 RNA-binding" evidence="5">
    <location>
        <begin position="15"/>
        <end position="98"/>
    </location>
</feature>
<evidence type="ECO:0000256" key="1">
    <source>
        <dbReference type="ARBA" id="ARBA00005636"/>
    </source>
</evidence>
<keyword evidence="7" id="KW-1185">Reference proteome</keyword>
<dbReference type="PROSITE" id="PS00467">
    <property type="entry name" value="RIBOSOMAL_L2"/>
    <property type="match status" value="1"/>
</dbReference>
<dbReference type="GO" id="GO:0005840">
    <property type="term" value="C:ribosome"/>
    <property type="evidence" value="ECO:0007669"/>
    <property type="project" value="UniProtKB-KW"/>
</dbReference>
<dbReference type="NCBIfam" id="TIGR01171">
    <property type="entry name" value="rplB_bact"/>
    <property type="match status" value="1"/>
</dbReference>
<dbReference type="InterPro" id="IPR012340">
    <property type="entry name" value="NA-bd_OB-fold"/>
</dbReference>
<protein>
    <submittedName>
        <fullName evidence="6">Ribosomal protein L2</fullName>
    </submittedName>
</protein>
<feature type="domain" description="Large ribosomal subunit protein uL2 C-terminal" evidence="4">
    <location>
        <begin position="104"/>
        <end position="235"/>
    </location>
</feature>
<dbReference type="InterPro" id="IPR008991">
    <property type="entry name" value="Translation_prot_SH3-like_sf"/>
</dbReference>
<dbReference type="SMART" id="SM01382">
    <property type="entry name" value="Ribosomal_L2_C"/>
    <property type="match status" value="1"/>
</dbReference>
<dbReference type="Pfam" id="PF00181">
    <property type="entry name" value="Ribosomal_L2_N"/>
    <property type="match status" value="1"/>
</dbReference>
<evidence type="ECO:0000256" key="3">
    <source>
        <dbReference type="ARBA" id="ARBA00023274"/>
    </source>
</evidence>
<dbReference type="SMART" id="SM01383">
    <property type="entry name" value="Ribosomal_L2"/>
    <property type="match status" value="1"/>
</dbReference>
<dbReference type="InterPro" id="IPR022666">
    <property type="entry name" value="Ribosomal_uL2_RNA-bd_dom"/>
</dbReference>
<comment type="similarity">
    <text evidence="1">Belongs to the universal ribosomal protein uL2 family.</text>
</comment>
<dbReference type="InterPro" id="IPR014726">
    <property type="entry name" value="Ribosomal_uL2_dom3"/>
</dbReference>
<evidence type="ECO:0000259" key="5">
    <source>
        <dbReference type="SMART" id="SM01383"/>
    </source>
</evidence>
<dbReference type="Gene3D" id="2.30.30.30">
    <property type="match status" value="1"/>
</dbReference>
<dbReference type="PANTHER" id="PTHR13691:SF5">
    <property type="entry name" value="LARGE RIBOSOMAL SUBUNIT PROTEIN UL2M"/>
    <property type="match status" value="1"/>
</dbReference>
<evidence type="ECO:0000313" key="7">
    <source>
        <dbReference type="Proteomes" id="UP000823046"/>
    </source>
</evidence>
<dbReference type="Pfam" id="PF03947">
    <property type="entry name" value="Ribosomal_L2_C"/>
    <property type="match status" value="1"/>
</dbReference>
<dbReference type="InterPro" id="IPR014722">
    <property type="entry name" value="Rib_uL2_dom2"/>
</dbReference>
<proteinExistence type="inferred from homology"/>
<dbReference type="Gene3D" id="4.10.950.10">
    <property type="entry name" value="Ribosomal protein L2, domain 3"/>
    <property type="match status" value="1"/>
</dbReference>
<reference evidence="6 7" key="1">
    <citation type="journal article" date="2020" name="bioRxiv">
        <title>Metabolic contributions of an alphaproteobacterial endosymbiont in the apicomplexan Cardiosporidium cionae.</title>
        <authorList>
            <person name="Hunter E.S."/>
            <person name="Paight C.J."/>
            <person name="Lane C.E."/>
        </authorList>
    </citation>
    <scope>NUCLEOTIDE SEQUENCE [LARGE SCALE GENOMIC DNA]</scope>
    <source>
        <strain evidence="6">ESH_2018</strain>
    </source>
</reference>
<dbReference type="PANTHER" id="PTHR13691">
    <property type="entry name" value="RIBOSOMAL PROTEIN L2"/>
    <property type="match status" value="1"/>
</dbReference>
<evidence type="ECO:0000256" key="2">
    <source>
        <dbReference type="ARBA" id="ARBA00022980"/>
    </source>
</evidence>
<dbReference type="PIRSF" id="PIRSF002158">
    <property type="entry name" value="Ribosomal_L2"/>
    <property type="match status" value="1"/>
</dbReference>
<dbReference type="InterPro" id="IPR002171">
    <property type="entry name" value="Ribosomal_uL2"/>
</dbReference>
<keyword evidence="2 6" id="KW-0689">Ribosomal protein</keyword>